<dbReference type="SUPFAM" id="SSF50978">
    <property type="entry name" value="WD40 repeat-like"/>
    <property type="match status" value="1"/>
</dbReference>
<dbReference type="GO" id="GO:0003723">
    <property type="term" value="F:RNA binding"/>
    <property type="evidence" value="ECO:0007669"/>
    <property type="project" value="InterPro"/>
</dbReference>
<protein>
    <submittedName>
        <fullName evidence="9">Uncharacterized protein</fullName>
    </submittedName>
</protein>
<dbReference type="AlphaFoldDB" id="D7FWD6"/>
<proteinExistence type="predicted"/>
<dbReference type="EMBL" id="FN649739">
    <property type="protein sequence ID" value="CBJ32024.1"/>
    <property type="molecule type" value="Genomic_DNA"/>
</dbReference>
<dbReference type="OrthoDB" id="4096at2759"/>
<keyword evidence="3" id="KW-0698">rRNA processing</keyword>
<comment type="subcellular location">
    <subcellularLocation>
        <location evidence="1">Nucleus</location>
        <location evidence="1">Nucleolus</location>
    </subcellularLocation>
</comment>
<feature type="compositionally biased region" description="Acidic residues" evidence="8">
    <location>
        <begin position="585"/>
        <end position="594"/>
    </location>
</feature>
<dbReference type="GO" id="GO:0032040">
    <property type="term" value="C:small-subunit processome"/>
    <property type="evidence" value="ECO:0007669"/>
    <property type="project" value="InterPro"/>
</dbReference>
<feature type="compositionally biased region" description="Gly residues" evidence="8">
    <location>
        <begin position="108"/>
        <end position="119"/>
    </location>
</feature>
<dbReference type="InParanoid" id="D7FWD6"/>
<dbReference type="InterPro" id="IPR036322">
    <property type="entry name" value="WD40_repeat_dom_sf"/>
</dbReference>
<dbReference type="STRING" id="2880.D7FWD6"/>
<evidence type="ECO:0000256" key="1">
    <source>
        <dbReference type="ARBA" id="ARBA00004604"/>
    </source>
</evidence>
<keyword evidence="2" id="KW-0690">Ribosome biogenesis</keyword>
<feature type="region of interest" description="Disordered" evidence="8">
    <location>
        <begin position="509"/>
        <end position="528"/>
    </location>
</feature>
<dbReference type="GO" id="GO:0006364">
    <property type="term" value="P:rRNA processing"/>
    <property type="evidence" value="ECO:0007669"/>
    <property type="project" value="UniProtKB-KW"/>
</dbReference>
<dbReference type="InterPro" id="IPR053826">
    <property type="entry name" value="WDR75"/>
</dbReference>
<keyword evidence="6" id="KW-0804">Transcription</keyword>
<dbReference type="InterPro" id="IPR015943">
    <property type="entry name" value="WD40/YVTN_repeat-like_dom_sf"/>
</dbReference>
<evidence type="ECO:0000256" key="3">
    <source>
        <dbReference type="ARBA" id="ARBA00022552"/>
    </source>
</evidence>
<feature type="region of interest" description="Disordered" evidence="8">
    <location>
        <begin position="303"/>
        <end position="324"/>
    </location>
</feature>
<keyword evidence="4" id="KW-0853">WD repeat</keyword>
<keyword evidence="5" id="KW-0677">Repeat</keyword>
<evidence type="ECO:0000256" key="7">
    <source>
        <dbReference type="ARBA" id="ARBA00023242"/>
    </source>
</evidence>
<evidence type="ECO:0000256" key="4">
    <source>
        <dbReference type="ARBA" id="ARBA00022574"/>
    </source>
</evidence>
<dbReference type="Gene3D" id="2.130.10.10">
    <property type="entry name" value="YVTN repeat-like/Quinoprotein amine dehydrogenase"/>
    <property type="match status" value="1"/>
</dbReference>
<evidence type="ECO:0000256" key="2">
    <source>
        <dbReference type="ARBA" id="ARBA00022517"/>
    </source>
</evidence>
<keyword evidence="7" id="KW-0539">Nucleus</keyword>
<feature type="region of interest" description="Disordered" evidence="8">
    <location>
        <begin position="642"/>
        <end position="688"/>
    </location>
</feature>
<evidence type="ECO:0000256" key="6">
    <source>
        <dbReference type="ARBA" id="ARBA00023163"/>
    </source>
</evidence>
<dbReference type="PANTHER" id="PTHR44215:SF1">
    <property type="entry name" value="WD REPEAT-CONTAINING PROTEIN 75"/>
    <property type="match status" value="1"/>
</dbReference>
<keyword evidence="10" id="KW-1185">Reference proteome</keyword>
<dbReference type="GO" id="GO:2000234">
    <property type="term" value="P:positive regulation of rRNA processing"/>
    <property type="evidence" value="ECO:0007669"/>
    <property type="project" value="TreeGrafter"/>
</dbReference>
<evidence type="ECO:0000256" key="5">
    <source>
        <dbReference type="ARBA" id="ARBA00022737"/>
    </source>
</evidence>
<evidence type="ECO:0000313" key="10">
    <source>
        <dbReference type="Proteomes" id="UP000002630"/>
    </source>
</evidence>
<organism evidence="9 10">
    <name type="scientific">Ectocarpus siliculosus</name>
    <name type="common">Brown alga</name>
    <name type="synonym">Conferva siliculosa</name>
    <dbReference type="NCBI Taxonomy" id="2880"/>
    <lineage>
        <taxon>Eukaryota</taxon>
        <taxon>Sar</taxon>
        <taxon>Stramenopiles</taxon>
        <taxon>Ochrophyta</taxon>
        <taxon>PX clade</taxon>
        <taxon>Phaeophyceae</taxon>
        <taxon>Ectocarpales</taxon>
        <taxon>Ectocarpaceae</taxon>
        <taxon>Ectocarpus</taxon>
    </lineage>
</organism>
<feature type="region of interest" description="Disordered" evidence="8">
    <location>
        <begin position="566"/>
        <end position="601"/>
    </location>
</feature>
<accession>D7FWD6</accession>
<evidence type="ECO:0000313" key="9">
    <source>
        <dbReference type="EMBL" id="CBJ32024.1"/>
    </source>
</evidence>
<dbReference type="Proteomes" id="UP000002630">
    <property type="component" value="Linkage Group LG14"/>
</dbReference>
<gene>
    <name evidence="9" type="ORF">Esi_0303_0001</name>
</gene>
<dbReference type="GO" id="GO:0045943">
    <property type="term" value="P:positive regulation of transcription by RNA polymerase I"/>
    <property type="evidence" value="ECO:0007669"/>
    <property type="project" value="InterPro"/>
</dbReference>
<name>D7FWD6_ECTSI</name>
<sequence length="704" mass="72337">MDNAVTLVGLAGWDVLWQMRGLALSRPPPMRLTSPAERAERDRQALKLTMGPRRGIVACNGRAGHVQFYNVGTNCLEASAEVVRFNRDTSAKSWQSDHLSKMQRGRSDGGTGGAGGAGSVGPVVEHVAFSSDGKRMVAVASRAQAASPSLSFWKHARGSDPFGSNNGGYTGSYAGARNSGGGGGGGRGGGTSGHWAADTSVENPHGAGNAVAALEYHPRENVVVTAGKQDGGFNLWGLRRTDNALESLAAAKGGGGVRAEGEGEQAVHWACSLSVRYKEGLAATGVSFSSDGSVLAVAYSPTEEVNGDGNNGTRKGQRRRKHSTGQGVITLWSLETATLLSTLLPPRTQHVRFASPKTGPLKCLGFIAASGRIMAAGSGYAAVWDMVSPEPTPLWEYRAHVRAAATADPRSVVRCGKAGVSVEGRGVGDVALCVDAASLGGEGDGPKRGSVVLLLNSGDPTPLHTWRLPGDTPTSMRLLLGSGGGREGVLCLTQRGELLMLSVAGAPSTAAGRGEASVPRPRQQQVASGVGVLRMKHGASAPALHLSAASKRALLAVDLAASDPALASGGGGKRLRVSTATAGGDDGEEEEEGPDVGHAGGREALLRSGQRVSDILDPSTINLAPVPDMYQAFMSTLVKPAPLQQQQKSRMGGAPFDNTLAGGAGSKPSKGRGRGHRGGDKGLVTPPSVVEEGLLSMLAKKLKT</sequence>
<reference evidence="9 10" key="1">
    <citation type="journal article" date="2010" name="Nature">
        <title>The Ectocarpus genome and the independent evolution of multicellularity in brown algae.</title>
        <authorList>
            <person name="Cock J.M."/>
            <person name="Sterck L."/>
            <person name="Rouze P."/>
            <person name="Scornet D."/>
            <person name="Allen A.E."/>
            <person name="Amoutzias G."/>
            <person name="Anthouard V."/>
            <person name="Artiguenave F."/>
            <person name="Aury J.M."/>
            <person name="Badger J.H."/>
            <person name="Beszteri B."/>
            <person name="Billiau K."/>
            <person name="Bonnet E."/>
            <person name="Bothwell J.H."/>
            <person name="Bowler C."/>
            <person name="Boyen C."/>
            <person name="Brownlee C."/>
            <person name="Carrano C.J."/>
            <person name="Charrier B."/>
            <person name="Cho G.Y."/>
            <person name="Coelho S.M."/>
            <person name="Collen J."/>
            <person name="Corre E."/>
            <person name="Da Silva C."/>
            <person name="Delage L."/>
            <person name="Delaroque N."/>
            <person name="Dittami S.M."/>
            <person name="Doulbeau S."/>
            <person name="Elias M."/>
            <person name="Farnham G."/>
            <person name="Gachon C.M."/>
            <person name="Gschloessl B."/>
            <person name="Heesch S."/>
            <person name="Jabbari K."/>
            <person name="Jubin C."/>
            <person name="Kawai H."/>
            <person name="Kimura K."/>
            <person name="Kloareg B."/>
            <person name="Kupper F.C."/>
            <person name="Lang D."/>
            <person name="Le Bail A."/>
            <person name="Leblanc C."/>
            <person name="Lerouge P."/>
            <person name="Lohr M."/>
            <person name="Lopez P.J."/>
            <person name="Martens C."/>
            <person name="Maumus F."/>
            <person name="Michel G."/>
            <person name="Miranda-Saavedra D."/>
            <person name="Morales J."/>
            <person name="Moreau H."/>
            <person name="Motomura T."/>
            <person name="Nagasato C."/>
            <person name="Napoli C.A."/>
            <person name="Nelson D.R."/>
            <person name="Nyvall-Collen P."/>
            <person name="Peters A.F."/>
            <person name="Pommier C."/>
            <person name="Potin P."/>
            <person name="Poulain J."/>
            <person name="Quesneville H."/>
            <person name="Read B."/>
            <person name="Rensing S.A."/>
            <person name="Ritter A."/>
            <person name="Rousvoal S."/>
            <person name="Samanta M."/>
            <person name="Samson G."/>
            <person name="Schroeder D.C."/>
            <person name="Segurens B."/>
            <person name="Strittmatter M."/>
            <person name="Tonon T."/>
            <person name="Tregear J.W."/>
            <person name="Valentin K."/>
            <person name="von Dassow P."/>
            <person name="Yamagishi T."/>
            <person name="Van de Peer Y."/>
            <person name="Wincker P."/>
        </authorList>
    </citation>
    <scope>NUCLEOTIDE SEQUENCE [LARGE SCALE GENOMIC DNA]</scope>
    <source>
        <strain evidence="10">Ec32 / CCAP1310/4</strain>
    </source>
</reference>
<dbReference type="PANTHER" id="PTHR44215">
    <property type="entry name" value="WD REPEAT-CONTAINING PROTEIN 75"/>
    <property type="match status" value="1"/>
</dbReference>
<feature type="region of interest" description="Disordered" evidence="8">
    <location>
        <begin position="93"/>
        <end position="119"/>
    </location>
</feature>
<dbReference type="EMBL" id="FN648491">
    <property type="protein sequence ID" value="CBJ32024.1"/>
    <property type="molecule type" value="Genomic_DNA"/>
</dbReference>
<evidence type="ECO:0000256" key="8">
    <source>
        <dbReference type="SAM" id="MobiDB-lite"/>
    </source>
</evidence>